<organism evidence="3 4">
    <name type="scientific">Candidatus Enterococcus moelleringii</name>
    <dbReference type="NCBI Taxonomy" id="2815325"/>
    <lineage>
        <taxon>Bacteria</taxon>
        <taxon>Bacillati</taxon>
        <taxon>Bacillota</taxon>
        <taxon>Bacilli</taxon>
        <taxon>Lactobacillales</taxon>
        <taxon>Enterococcaceae</taxon>
        <taxon>Enterococcus</taxon>
    </lineage>
</organism>
<keyword evidence="2" id="KW-0812">Transmembrane</keyword>
<dbReference type="InterPro" id="IPR008523">
    <property type="entry name" value="DUF805"/>
</dbReference>
<name>A0ABS3L5F0_9ENTE</name>
<protein>
    <submittedName>
        <fullName evidence="3">DUF805 domain-containing protein</fullName>
    </submittedName>
</protein>
<feature type="transmembrane region" description="Helical" evidence="2">
    <location>
        <begin position="651"/>
        <end position="676"/>
    </location>
</feature>
<feature type="transmembrane region" description="Helical" evidence="2">
    <location>
        <begin position="90"/>
        <end position="113"/>
    </location>
</feature>
<dbReference type="Proteomes" id="UP000664601">
    <property type="component" value="Unassembled WGS sequence"/>
</dbReference>
<gene>
    <name evidence="3" type="ORF">JZO70_01590</name>
</gene>
<keyword evidence="2" id="KW-0472">Membrane</keyword>
<feature type="compositionally biased region" description="Basic and acidic residues" evidence="1">
    <location>
        <begin position="375"/>
        <end position="386"/>
    </location>
</feature>
<feature type="transmembrane region" description="Helical" evidence="2">
    <location>
        <begin position="516"/>
        <end position="540"/>
    </location>
</feature>
<feature type="compositionally biased region" description="Basic and acidic residues" evidence="1">
    <location>
        <begin position="307"/>
        <end position="318"/>
    </location>
</feature>
<dbReference type="RefSeq" id="WP_207671781.1">
    <property type="nucleotide sequence ID" value="NZ_JAFREM010000003.1"/>
</dbReference>
<feature type="region of interest" description="Disordered" evidence="1">
    <location>
        <begin position="289"/>
        <end position="394"/>
    </location>
</feature>
<keyword evidence="4" id="KW-1185">Reference proteome</keyword>
<feature type="compositionally biased region" description="Basic and acidic residues" evidence="1">
    <location>
        <begin position="439"/>
        <end position="449"/>
    </location>
</feature>
<feature type="transmembrane region" description="Helical" evidence="2">
    <location>
        <begin position="125"/>
        <end position="143"/>
    </location>
</feature>
<dbReference type="Pfam" id="PF05656">
    <property type="entry name" value="DUF805"/>
    <property type="match status" value="1"/>
</dbReference>
<proteinExistence type="predicted"/>
<feature type="transmembrane region" description="Helical" evidence="2">
    <location>
        <begin position="36"/>
        <end position="57"/>
    </location>
</feature>
<feature type="transmembrane region" description="Helical" evidence="2">
    <location>
        <begin position="483"/>
        <end position="504"/>
    </location>
</feature>
<evidence type="ECO:0000313" key="3">
    <source>
        <dbReference type="EMBL" id="MBO1304837.1"/>
    </source>
</evidence>
<evidence type="ECO:0000256" key="1">
    <source>
        <dbReference type="SAM" id="MobiDB-lite"/>
    </source>
</evidence>
<feature type="region of interest" description="Disordered" evidence="1">
    <location>
        <begin position="406"/>
        <end position="464"/>
    </location>
</feature>
<feature type="transmembrane region" description="Helical" evidence="2">
    <location>
        <begin position="158"/>
        <end position="180"/>
    </location>
</feature>
<evidence type="ECO:0000313" key="4">
    <source>
        <dbReference type="Proteomes" id="UP000664601"/>
    </source>
</evidence>
<evidence type="ECO:0000256" key="2">
    <source>
        <dbReference type="SAM" id="Phobius"/>
    </source>
</evidence>
<sequence>MHKKNQLSGKVGFIRALMDYVHGYADFKGRTTRAGFWWVNLVIAIFHLLFFLVLFQADLSIMWDAVLLFRYGYLDQNGINKETLTSLLHVLPLLVFYGLICLGILIPSIALFCRRMRDAGLKGRGFAVHCAAIGILLALQYAIHLQKKLVGLSSFGELIMGACIFLTSCLAVELLIFTFLPSNWLTTTSKKPLAQFFFRRKPRERNIHVVEKPVKIKMPKQTAAVAQSEPVKQPQARVQKIEEPKIEHKRSTNSSAGKKKLAQFLFQTKAPESSAAPVVQPVKAKVPKPAESVVQSEPAKQSQARVQKIEEPKIEHKRSTNSSAGKKKWTQFFFQTKAPESSAAPVEQPAKAKMPQPIEPVVQSEPGKQPQARVQKIEEPKIEHKRSTNSSAGKKKLAQFLFQTKAPESSAAPVEQPAKAKMPKQATAVVQSELVKQPQAKEQKSEEPKIKHKKPASSSEKQNKKRSEGLLVELSRGLNMGRYLNTAFYAIFFCLITAFLGIGFGGVDEVTSDVCFFLAFVTYVGALLLFLLQMVVNLVGSFRSFQISTEQIVLVCACLGIVSMYTGNAAFSLIITLVVLFLDKKTYQMLLKSNITKNFEYTLSFFKLIWITFYGAMYAVGEFHSVIYSFGAKCMNELYTTPFFTELASDLFPTLCTFILWPILLLVLHVVVSFTVQSNKKHTTNRKLDEGIILSETNPE</sequence>
<reference evidence="3 4" key="1">
    <citation type="submission" date="2021-03" db="EMBL/GenBank/DDBJ databases">
        <title>Enterococcal diversity collection.</title>
        <authorList>
            <person name="Gilmore M.S."/>
            <person name="Schwartzman J."/>
            <person name="Van Tyne D."/>
            <person name="Martin M."/>
            <person name="Earl A.M."/>
            <person name="Manson A.L."/>
            <person name="Straub T."/>
            <person name="Salamzade R."/>
            <person name="Saavedra J."/>
            <person name="Lebreton F."/>
            <person name="Prichula J."/>
            <person name="Schaufler K."/>
            <person name="Gaca A."/>
            <person name="Sgardioli B."/>
            <person name="Wagenaar J."/>
            <person name="Strong T."/>
        </authorList>
    </citation>
    <scope>NUCLEOTIDE SEQUENCE [LARGE SCALE GENOMIC DNA]</scope>
    <source>
        <strain evidence="3 4">669A</strain>
    </source>
</reference>
<accession>A0ABS3L5F0</accession>
<comment type="caution">
    <text evidence="3">The sequence shown here is derived from an EMBL/GenBank/DDBJ whole genome shotgun (WGS) entry which is preliminary data.</text>
</comment>
<keyword evidence="2" id="KW-1133">Transmembrane helix</keyword>
<dbReference type="EMBL" id="JAFREM010000003">
    <property type="protein sequence ID" value="MBO1304837.1"/>
    <property type="molecule type" value="Genomic_DNA"/>
</dbReference>
<feature type="transmembrane region" description="Helical" evidence="2">
    <location>
        <begin position="552"/>
        <end position="582"/>
    </location>
</feature>